<feature type="compositionally biased region" description="Pro residues" evidence="11">
    <location>
        <begin position="795"/>
        <end position="807"/>
    </location>
</feature>
<dbReference type="Pfam" id="PF11597">
    <property type="entry name" value="Med13_N"/>
    <property type="match status" value="1"/>
</dbReference>
<dbReference type="GO" id="GO:0016592">
    <property type="term" value="C:mediator complex"/>
    <property type="evidence" value="ECO:0007669"/>
    <property type="project" value="InterPro"/>
</dbReference>
<dbReference type="GO" id="GO:0003713">
    <property type="term" value="F:transcription coactivator activity"/>
    <property type="evidence" value="ECO:0007669"/>
    <property type="project" value="TreeGrafter"/>
</dbReference>
<evidence type="ECO:0000256" key="4">
    <source>
        <dbReference type="ARBA" id="ARBA00022491"/>
    </source>
</evidence>
<feature type="compositionally biased region" description="Polar residues" evidence="11">
    <location>
        <begin position="529"/>
        <end position="555"/>
    </location>
</feature>
<dbReference type="STRING" id="914234.M2PWH8"/>
<dbReference type="InterPro" id="IPR051139">
    <property type="entry name" value="Mediator_complx_sub13"/>
</dbReference>
<evidence type="ECO:0000256" key="7">
    <source>
        <dbReference type="ARBA" id="ARBA00023163"/>
    </source>
</evidence>
<comment type="subcellular location">
    <subcellularLocation>
        <location evidence="1 10">Nucleus</location>
    </subcellularLocation>
</comment>
<evidence type="ECO:0000256" key="11">
    <source>
        <dbReference type="SAM" id="MobiDB-lite"/>
    </source>
</evidence>
<dbReference type="PANTHER" id="PTHR48249:SF3">
    <property type="entry name" value="MEDIATOR OF RNA POLYMERASE II TRANSCRIPTION SUBUNIT 13"/>
    <property type="match status" value="1"/>
</dbReference>
<dbReference type="InterPro" id="IPR021643">
    <property type="entry name" value="Mediator_Med13_N"/>
</dbReference>
<proteinExistence type="inferred from homology"/>
<evidence type="ECO:0000256" key="9">
    <source>
        <dbReference type="ARBA" id="ARBA00032008"/>
    </source>
</evidence>
<evidence type="ECO:0000256" key="5">
    <source>
        <dbReference type="ARBA" id="ARBA00023015"/>
    </source>
</evidence>
<feature type="region of interest" description="Disordered" evidence="11">
    <location>
        <begin position="917"/>
        <end position="981"/>
    </location>
</feature>
<evidence type="ECO:0000256" key="8">
    <source>
        <dbReference type="ARBA" id="ARBA00023242"/>
    </source>
</evidence>
<keyword evidence="4 10" id="KW-0678">Repressor</keyword>
<keyword evidence="5 10" id="KW-0805">Transcription regulation</keyword>
<dbReference type="Proteomes" id="UP000016930">
    <property type="component" value="Unassembled WGS sequence"/>
</dbReference>
<dbReference type="OrthoDB" id="103819at2759"/>
<dbReference type="PANTHER" id="PTHR48249">
    <property type="entry name" value="MEDIATOR OF RNA POLYMERASE II TRANSCRIPTION SUBUNIT 13"/>
    <property type="match status" value="1"/>
</dbReference>
<accession>M2PWH8</accession>
<evidence type="ECO:0000313" key="14">
    <source>
        <dbReference type="EMBL" id="EMD41184.1"/>
    </source>
</evidence>
<evidence type="ECO:0000256" key="2">
    <source>
        <dbReference type="ARBA" id="ARBA00009354"/>
    </source>
</evidence>
<evidence type="ECO:0000256" key="1">
    <source>
        <dbReference type="ARBA" id="ARBA00004123"/>
    </source>
</evidence>
<feature type="domain" description="Mediator complex subunit Med13 N-terminal" evidence="13">
    <location>
        <begin position="29"/>
        <end position="380"/>
    </location>
</feature>
<reference evidence="14 15" key="1">
    <citation type="journal article" date="2012" name="Proc. Natl. Acad. Sci. U.S.A.">
        <title>Comparative genomics of Ceriporiopsis subvermispora and Phanerochaete chrysosporium provide insight into selective ligninolysis.</title>
        <authorList>
            <person name="Fernandez-Fueyo E."/>
            <person name="Ruiz-Duenas F.J."/>
            <person name="Ferreira P."/>
            <person name="Floudas D."/>
            <person name="Hibbett D.S."/>
            <person name="Canessa P."/>
            <person name="Larrondo L.F."/>
            <person name="James T.Y."/>
            <person name="Seelenfreund D."/>
            <person name="Lobos S."/>
            <person name="Polanco R."/>
            <person name="Tello M."/>
            <person name="Honda Y."/>
            <person name="Watanabe T."/>
            <person name="Watanabe T."/>
            <person name="Ryu J.S."/>
            <person name="Kubicek C.P."/>
            <person name="Schmoll M."/>
            <person name="Gaskell J."/>
            <person name="Hammel K.E."/>
            <person name="St John F.J."/>
            <person name="Vanden Wymelenberg A."/>
            <person name="Sabat G."/>
            <person name="Splinter BonDurant S."/>
            <person name="Syed K."/>
            <person name="Yadav J.S."/>
            <person name="Doddapaneni H."/>
            <person name="Subramanian V."/>
            <person name="Lavin J.L."/>
            <person name="Oguiza J.A."/>
            <person name="Perez G."/>
            <person name="Pisabarro A.G."/>
            <person name="Ramirez L."/>
            <person name="Santoyo F."/>
            <person name="Master E."/>
            <person name="Coutinho P.M."/>
            <person name="Henrissat B."/>
            <person name="Lombard V."/>
            <person name="Magnuson J.K."/>
            <person name="Kuees U."/>
            <person name="Hori C."/>
            <person name="Igarashi K."/>
            <person name="Samejima M."/>
            <person name="Held B.W."/>
            <person name="Barry K.W."/>
            <person name="LaButti K.M."/>
            <person name="Lapidus A."/>
            <person name="Lindquist E.A."/>
            <person name="Lucas S.M."/>
            <person name="Riley R."/>
            <person name="Salamov A.A."/>
            <person name="Hoffmeister D."/>
            <person name="Schwenk D."/>
            <person name="Hadar Y."/>
            <person name="Yarden O."/>
            <person name="de Vries R.P."/>
            <person name="Wiebenga A."/>
            <person name="Stenlid J."/>
            <person name="Eastwood D."/>
            <person name="Grigoriev I.V."/>
            <person name="Berka R.M."/>
            <person name="Blanchette R.A."/>
            <person name="Kersten P."/>
            <person name="Martinez A.T."/>
            <person name="Vicuna R."/>
            <person name="Cullen D."/>
        </authorList>
    </citation>
    <scope>NUCLEOTIDE SEQUENCE [LARGE SCALE GENOMIC DNA]</scope>
    <source>
        <strain evidence="14 15">B</strain>
    </source>
</reference>
<feature type="region of interest" description="Disordered" evidence="11">
    <location>
        <begin position="504"/>
        <end position="645"/>
    </location>
</feature>
<keyword evidence="7 10" id="KW-0804">Transcription</keyword>
<evidence type="ECO:0000259" key="12">
    <source>
        <dbReference type="Pfam" id="PF06333"/>
    </source>
</evidence>
<comment type="function">
    <text evidence="10">Component of the SRB8-11 complex. The SRB8-11 complex is a regulatory module of the Mediator complex which is itself involved in regulation of basal and activated RNA polymerase II-dependent transcription. The SRB8-11 complex may be involved in the transcriptional repression of a subset of genes regulated by Mediator. It may inhibit the association of the Mediator complex with RNA polymerase II to form the holoenzyme complex.</text>
</comment>
<dbReference type="EMBL" id="KB445792">
    <property type="protein sequence ID" value="EMD41184.1"/>
    <property type="molecule type" value="Genomic_DNA"/>
</dbReference>
<comment type="similarity">
    <text evidence="2 10">Belongs to the Mediator complex subunit 13 family.</text>
</comment>
<gene>
    <name evidence="14" type="ORF">CERSUDRAFT_111735</name>
</gene>
<evidence type="ECO:0000313" key="15">
    <source>
        <dbReference type="Proteomes" id="UP000016930"/>
    </source>
</evidence>
<feature type="region of interest" description="Disordered" evidence="11">
    <location>
        <begin position="756"/>
        <end position="819"/>
    </location>
</feature>
<keyword evidence="15" id="KW-1185">Reference proteome</keyword>
<keyword evidence="8 10" id="KW-0539">Nucleus</keyword>
<evidence type="ECO:0000259" key="13">
    <source>
        <dbReference type="Pfam" id="PF11597"/>
    </source>
</evidence>
<evidence type="ECO:0000256" key="10">
    <source>
        <dbReference type="RuleBase" id="RU364134"/>
    </source>
</evidence>
<sequence>MASKSHPAPQDNTGTSVLSQVPPQISLDSPILASAIDLHEDPLIVYSVYTADPSVDASEQLSIIDSGRRSIVQLNAKRSILGSLLPSAHVTRDQSSLYVFAFGSTAGVSEGQAALEALQLHCLTSQETSFFTPSSLYPCSAACSELPSPCSNCPDIVSADCTTASSSGPPLLRKPLRLPFFQFLQAVRDRLVGDICENSKEKANGRTAVKLKDGFLLSSSPASSEWGAGWEHHARTRPLIYCHLQLHLSHAPPSSARLIIHPVLRPSYYLPLYNMLPLPSGTPMALLPYGVPAFYLSTYSGPSTALTTQFEDSLVGLGAGDWKRPCAISEQRLKPEHARSGCQNSSPTFVIAWLAVQNKQGEEKGIPLIWPARLCITYHPASPSPHARNSLSYIPELSAQLQASPPPPAPAIPSTLSSISSGIALSSDVAGPSVTTIAPEPQTPEHKALPCALGRRIRALTSSPTSDSLRAFRTMSLSSHPYTRNIHKVAGKVSGYVDSIAKERERERERLKRERESREAAAAVRFIPASTSNVVMQTATPSDQPRETTSQSSVQLPGLPSNELPPKRAESPPVPQPVQQMENDAGIEEPSSSPPQDAAESLFSPPEETIDLPPSDDPHVFEDVPMDSARHPYDPPEESSDSQSVHFSADPYIMEPSWMPSSGGFMDNMDYSMSFPMNIDSIGSEPGAGGMTSRYNVEDDFNVFTDDDFSFFDGPATSSRGTALAPLPEVQPVPLSTGFSISSAVTPLNLPPLITGEGIHGSGPGPPSQASPWATTSMAEGFTPHGLDVPFGDDIPPPPDLLPPSPGRTPSSHSAPATPGVHLADAFELSVCKAREPRAGLGIFDPIPFASSHKLADGKYAVGKFAMPSPPDEEDRAEVFLPSSSPARSDGWFSRYTAATDPRFGMVRKLIGVKRKGVVQGPRITRTPSSWQREHEEWASSRLSAPPEDSRSEAESEEEEPWVQEEEETAAPRSSTPPPSYLPLGPTLLQTYFHHRYLLPLSTPLRPPGSAVSNPPASIAATSVPTPVSPAAAVGAASEKSKSLEAAAQMLVREVVENAAWAEAWRANAIASLTAGSLPTEVWQTDVKWVSDLLGTVETTETPMTLRSLYGFSEEESADGNARSDNHVELLEPPMLALGKSEAIVHVLPTALRFWEKLGLGPRAGAKDLVAYMLFEDTTEERQEQLSQWMARVSSAYSAKGYGTHALGIPPKSPTSGLLPVQFDTLRKTLVSLVEQLNPSQWQSTVVFYIAAPASVTSLTSQVLRYLFSAIKRVTKALPDAQLFFHFVPEALASGLLSDPRTTHAGLDAFVDNVYDRILQPVDRAMSRKLFMHSAPTRAYLHAPAMTLARALPSGHPDQSRGYKQSARTSFLLEAHPTSLDVLERHTLLHVGYHTTPDNRWLLAACVDERGEGHEVTAWLLPTESTEDFITSQVWNFVHTFARRASVEWRIVISKLGAMRNLEAQVWISHLDRTVATSSDIPPMHVTLLSVDIDNSWMFVAPDSSDVSFTKRSRSPTTSQSPVRPARVPPNAVFLDVSCSTYAISPAVARTCVPAFGSRQGAQSLVGYDDIPIIPDSEDEEPIMQRTPCLHARLRSALAHVPTGADFASIDMVQLAQLHTISSPKSSRVKTRTISAREQGMEDLRDITSNFHDLAVLARLRWKLPDTGLPFHLAALKVMCMALVGDSVDVNG</sequence>
<comment type="subunit">
    <text evidence="10">Component of the SRB8-11 complex, which itself associates with the Mediator complex.</text>
</comment>
<protein>
    <recommendedName>
        <fullName evidence="3 10">Mediator of RNA polymerase II transcription subunit 13</fullName>
    </recommendedName>
    <alternativeName>
        <fullName evidence="9 10">Mediator complex subunit 13</fullName>
    </alternativeName>
</protein>
<evidence type="ECO:0000256" key="3">
    <source>
        <dbReference type="ARBA" id="ARBA00019618"/>
    </source>
</evidence>
<feature type="domain" description="Mediator complex subunit Med13 C-terminal" evidence="12">
    <location>
        <begin position="1370"/>
        <end position="1676"/>
    </location>
</feature>
<feature type="region of interest" description="Disordered" evidence="11">
    <location>
        <begin position="1"/>
        <end position="21"/>
    </location>
</feature>
<keyword evidence="6 10" id="KW-0010">Activator</keyword>
<dbReference type="HOGENOM" id="CLU_243920_0_0_1"/>
<feature type="compositionally biased region" description="Basic and acidic residues" evidence="11">
    <location>
        <begin position="504"/>
        <end position="519"/>
    </location>
</feature>
<organism evidence="14 15">
    <name type="scientific">Ceriporiopsis subvermispora (strain B)</name>
    <name type="common">White-rot fungus</name>
    <name type="synonym">Gelatoporia subvermispora</name>
    <dbReference type="NCBI Taxonomy" id="914234"/>
    <lineage>
        <taxon>Eukaryota</taxon>
        <taxon>Fungi</taxon>
        <taxon>Dikarya</taxon>
        <taxon>Basidiomycota</taxon>
        <taxon>Agaricomycotina</taxon>
        <taxon>Agaricomycetes</taxon>
        <taxon>Polyporales</taxon>
        <taxon>Gelatoporiaceae</taxon>
        <taxon>Gelatoporia</taxon>
    </lineage>
</organism>
<dbReference type="GO" id="GO:0045944">
    <property type="term" value="P:positive regulation of transcription by RNA polymerase II"/>
    <property type="evidence" value="ECO:0007669"/>
    <property type="project" value="TreeGrafter"/>
</dbReference>
<name>M2PWH8_CERS8</name>
<dbReference type="Pfam" id="PF06333">
    <property type="entry name" value="Med13_C"/>
    <property type="match status" value="1"/>
</dbReference>
<feature type="compositionally biased region" description="Acidic residues" evidence="11">
    <location>
        <begin position="955"/>
        <end position="969"/>
    </location>
</feature>
<feature type="compositionally biased region" description="Basic and acidic residues" evidence="11">
    <location>
        <begin position="616"/>
        <end position="634"/>
    </location>
</feature>
<evidence type="ECO:0000256" key="6">
    <source>
        <dbReference type="ARBA" id="ARBA00023159"/>
    </source>
</evidence>
<dbReference type="InterPro" id="IPR009401">
    <property type="entry name" value="Med13_C"/>
</dbReference>
<feature type="compositionally biased region" description="Polar residues" evidence="11">
    <location>
        <begin position="10"/>
        <end position="21"/>
    </location>
</feature>